<keyword evidence="13" id="KW-1185">Reference proteome</keyword>
<dbReference type="InterPro" id="IPR005850">
    <property type="entry name" value="GalP_Utransf_C"/>
</dbReference>
<dbReference type="GO" id="GO:0008108">
    <property type="term" value="F:UDP-glucose:hexose-1-phosphate uridylyltransferase activity"/>
    <property type="evidence" value="ECO:0007669"/>
    <property type="project" value="UniProtKB-UniRule"/>
</dbReference>
<evidence type="ECO:0000256" key="9">
    <source>
        <dbReference type="PIRSR" id="PIRSR000808-1"/>
    </source>
</evidence>
<dbReference type="KEGG" id="acaf:CA12_01110"/>
<evidence type="ECO:0000256" key="2">
    <source>
        <dbReference type="ARBA" id="ARBA00010951"/>
    </source>
</evidence>
<keyword evidence="4 12" id="KW-0548">Nucleotidyltransferase</keyword>
<keyword evidence="6" id="KW-0862">Zinc</keyword>
<keyword evidence="3 12" id="KW-0808">Transferase</keyword>
<keyword evidence="7" id="KW-0119">Carbohydrate metabolism</keyword>
<dbReference type="GO" id="GO:0008270">
    <property type="term" value="F:zinc ion binding"/>
    <property type="evidence" value="ECO:0007669"/>
    <property type="project" value="InterPro"/>
</dbReference>
<evidence type="ECO:0000256" key="1">
    <source>
        <dbReference type="ARBA" id="ARBA00001947"/>
    </source>
</evidence>
<evidence type="ECO:0000313" key="12">
    <source>
        <dbReference type="EMBL" id="QDT14043.1"/>
    </source>
</evidence>
<dbReference type="InterPro" id="IPR001937">
    <property type="entry name" value="GalP_UDPtransf1"/>
</dbReference>
<accession>A0A517P3W4</accession>
<feature type="domain" description="Galactose-1-phosphate uridyl transferase N-terminal" evidence="10">
    <location>
        <begin position="3"/>
        <end position="175"/>
    </location>
</feature>
<dbReference type="PIRSF" id="PIRSF000808">
    <property type="entry name" value="GalT"/>
    <property type="match status" value="1"/>
</dbReference>
<dbReference type="PANTHER" id="PTHR42763:SF1">
    <property type="entry name" value="UDP-GLUCOSE--HEXOSE-1-PHOSPHATE URIDYLYLTRANSFERASE"/>
    <property type="match status" value="1"/>
</dbReference>
<dbReference type="InterPro" id="IPR053177">
    <property type="entry name" value="ADP-glucose_phosphorylase"/>
</dbReference>
<sequence length="352" mass="39698">MSDLRKDPVTGRWVIIAPDRAKRPVHHEPVFRLASDRLDPFAEGNEGLTPPEILAFRSSDSAPNGPGWRVRVVPNKFPALRTDEELKKRGVGLYDTMTGVGAHEVVIECPHYEESLARLPVDNVREVLGAYKDRLLDLKRDVRLVHALIFKNKGALAGASLEHAHSQLIVTSVVPISVWEEMTGALEFYNYRGRCVYQDMLDQELDSRERVVLETADYAAVCPFASRFPFETWIIPKHHASHYETSSDAQIASLARVLKTTLSKLELALDDPPYNYVLHTAPFDTPELPHYRWHLEVFPRLTRVAGFEWGSGFYINPVPPEEAAEFLRNVDVPQNYGRAAADEPAVKVRKAG</sequence>
<dbReference type="PANTHER" id="PTHR42763">
    <property type="entry name" value="ADP-GLUCOSE PHOSPHORYLASE"/>
    <property type="match status" value="1"/>
</dbReference>
<comment type="similarity">
    <text evidence="2">Belongs to the galactose-1-phosphate uridylyltransferase type 1 family.</text>
</comment>
<keyword evidence="5" id="KW-0479">Metal-binding</keyword>
<evidence type="ECO:0000256" key="8">
    <source>
        <dbReference type="NCBIfam" id="TIGR00209"/>
    </source>
</evidence>
<name>A0A517P3W4_9PLAN</name>
<evidence type="ECO:0000259" key="10">
    <source>
        <dbReference type="Pfam" id="PF01087"/>
    </source>
</evidence>
<dbReference type="InterPro" id="IPR036265">
    <property type="entry name" value="HIT-like_sf"/>
</dbReference>
<dbReference type="Pfam" id="PF02744">
    <property type="entry name" value="GalP_UDP_tr_C"/>
    <property type="match status" value="1"/>
</dbReference>
<evidence type="ECO:0000259" key="11">
    <source>
        <dbReference type="Pfam" id="PF02744"/>
    </source>
</evidence>
<dbReference type="InterPro" id="IPR005849">
    <property type="entry name" value="GalP_Utransf_N"/>
</dbReference>
<feature type="active site" description="Tele-UMP-histidine intermediate" evidence="9">
    <location>
        <position position="165"/>
    </location>
</feature>
<evidence type="ECO:0000256" key="6">
    <source>
        <dbReference type="ARBA" id="ARBA00022833"/>
    </source>
</evidence>
<feature type="domain" description="Galactose-1-phosphate uridyl transferase C-terminal" evidence="11">
    <location>
        <begin position="192"/>
        <end position="305"/>
    </location>
</feature>
<dbReference type="Pfam" id="PF01087">
    <property type="entry name" value="GalP_UDP_transf"/>
    <property type="match status" value="1"/>
</dbReference>
<dbReference type="EC" id="2.7.7.12" evidence="8"/>
<protein>
    <recommendedName>
        <fullName evidence="8">Galactose-1-phosphate uridylyltransferase</fullName>
        <ecNumber evidence="8">2.7.7.12</ecNumber>
    </recommendedName>
</protein>
<dbReference type="UniPathway" id="UPA00214"/>
<dbReference type="AlphaFoldDB" id="A0A517P3W4"/>
<evidence type="ECO:0000256" key="7">
    <source>
        <dbReference type="ARBA" id="ARBA00023277"/>
    </source>
</evidence>
<dbReference type="SUPFAM" id="SSF54197">
    <property type="entry name" value="HIT-like"/>
    <property type="match status" value="2"/>
</dbReference>
<evidence type="ECO:0000256" key="4">
    <source>
        <dbReference type="ARBA" id="ARBA00022695"/>
    </source>
</evidence>
<dbReference type="Gene3D" id="3.30.428.10">
    <property type="entry name" value="HIT-like"/>
    <property type="match status" value="2"/>
</dbReference>
<dbReference type="Proteomes" id="UP000318741">
    <property type="component" value="Chromosome"/>
</dbReference>
<gene>
    <name evidence="12" type="primary">galT</name>
    <name evidence="12" type="ORF">CA12_01110</name>
</gene>
<organism evidence="12 13">
    <name type="scientific">Alienimonas californiensis</name>
    <dbReference type="NCBI Taxonomy" id="2527989"/>
    <lineage>
        <taxon>Bacteria</taxon>
        <taxon>Pseudomonadati</taxon>
        <taxon>Planctomycetota</taxon>
        <taxon>Planctomycetia</taxon>
        <taxon>Planctomycetales</taxon>
        <taxon>Planctomycetaceae</taxon>
        <taxon>Alienimonas</taxon>
    </lineage>
</organism>
<evidence type="ECO:0000256" key="3">
    <source>
        <dbReference type="ARBA" id="ARBA00022679"/>
    </source>
</evidence>
<dbReference type="RefSeq" id="WP_145356650.1">
    <property type="nucleotide sequence ID" value="NZ_CP036265.1"/>
</dbReference>
<dbReference type="EMBL" id="CP036265">
    <property type="protein sequence ID" value="QDT14043.1"/>
    <property type="molecule type" value="Genomic_DNA"/>
</dbReference>
<reference evidence="12 13" key="1">
    <citation type="submission" date="2019-02" db="EMBL/GenBank/DDBJ databases">
        <title>Deep-cultivation of Planctomycetes and their phenomic and genomic characterization uncovers novel biology.</title>
        <authorList>
            <person name="Wiegand S."/>
            <person name="Jogler M."/>
            <person name="Boedeker C."/>
            <person name="Pinto D."/>
            <person name="Vollmers J."/>
            <person name="Rivas-Marin E."/>
            <person name="Kohn T."/>
            <person name="Peeters S.H."/>
            <person name="Heuer A."/>
            <person name="Rast P."/>
            <person name="Oberbeckmann S."/>
            <person name="Bunk B."/>
            <person name="Jeske O."/>
            <person name="Meyerdierks A."/>
            <person name="Storesund J.E."/>
            <person name="Kallscheuer N."/>
            <person name="Luecker S."/>
            <person name="Lage O.M."/>
            <person name="Pohl T."/>
            <person name="Merkel B.J."/>
            <person name="Hornburger P."/>
            <person name="Mueller R.-W."/>
            <person name="Bruemmer F."/>
            <person name="Labrenz M."/>
            <person name="Spormann A.M."/>
            <person name="Op den Camp H."/>
            <person name="Overmann J."/>
            <person name="Amann R."/>
            <person name="Jetten M.S.M."/>
            <person name="Mascher T."/>
            <person name="Medema M.H."/>
            <person name="Devos D.P."/>
            <person name="Kaster A.-K."/>
            <person name="Ovreas L."/>
            <person name="Rohde M."/>
            <person name="Galperin M.Y."/>
            <person name="Jogler C."/>
        </authorList>
    </citation>
    <scope>NUCLEOTIDE SEQUENCE [LARGE SCALE GENOMIC DNA]</scope>
    <source>
        <strain evidence="12 13">CA12</strain>
    </source>
</reference>
<dbReference type="GO" id="GO:0006012">
    <property type="term" value="P:galactose metabolic process"/>
    <property type="evidence" value="ECO:0007669"/>
    <property type="project" value="UniProtKB-UniRule"/>
</dbReference>
<comment type="cofactor">
    <cofactor evidence="1">
        <name>Zn(2+)</name>
        <dbReference type="ChEBI" id="CHEBI:29105"/>
    </cofactor>
</comment>
<proteinExistence type="inferred from homology"/>
<evidence type="ECO:0000256" key="5">
    <source>
        <dbReference type="ARBA" id="ARBA00022723"/>
    </source>
</evidence>
<evidence type="ECO:0000313" key="13">
    <source>
        <dbReference type="Proteomes" id="UP000318741"/>
    </source>
</evidence>
<dbReference type="NCBIfam" id="TIGR00209">
    <property type="entry name" value="galT_1"/>
    <property type="match status" value="1"/>
</dbReference>
<dbReference type="OrthoDB" id="9769064at2"/>